<gene>
    <name evidence="1" type="ORF">J2X87_001735</name>
</gene>
<protein>
    <submittedName>
        <fullName evidence="1">Uncharacterized protein</fullName>
    </submittedName>
</protein>
<proteinExistence type="predicted"/>
<sequence length="419" mass="47133">MAHKRRYGKFLALSIVGLLIGCFQHSAEAEEVFITAMFKPDPSKPQQNTFENTTTPSGYCATYPDRCRDEEMFSLRVPLTFDSNRAITPGYSDPREGPTFLMPVAWRSLTVFHETTGEPQTLQVRISGFGTRVKSPNVLELVDQDVTLPQAHDLLWGTGWLYAPFPCLGSGLSGYTQDSYLFFWKTTTTRGYCSKYARYNVPWLRYEYLDFAYQLRTPDPLKMASGRYNGSIQYTVGPDADIDMGHVMVPSSSTLGLNFSLDVQHTLKVDIPPGGNKVELVPEGGWQNWLQNGRKPVRLFRDQTFNISASSRFKMELSCFLTGTTDCMIFDVTSGRTAPVKMFISLPNGLTDLVGEPVKRKRFYPGSHMAQQFQPTFYVDRAPGVLHFEIDSTYVNSMLQAGRAATYSGTVTVIWDSEV</sequence>
<evidence type="ECO:0000313" key="1">
    <source>
        <dbReference type="EMBL" id="MDR6606669.1"/>
    </source>
</evidence>
<dbReference type="EMBL" id="JAVDSD010000003">
    <property type="protein sequence ID" value="MDR6606669.1"/>
    <property type="molecule type" value="Genomic_DNA"/>
</dbReference>
<evidence type="ECO:0000313" key="2">
    <source>
        <dbReference type="Proteomes" id="UP001259420"/>
    </source>
</evidence>
<dbReference type="Proteomes" id="UP001259420">
    <property type="component" value="Unassembled WGS sequence"/>
</dbReference>
<reference evidence="1" key="1">
    <citation type="submission" date="2023-07" db="EMBL/GenBank/DDBJ databases">
        <title>Sorghum-associated microbial communities from plants grown in Nebraska, USA.</title>
        <authorList>
            <person name="Schachtman D."/>
        </authorList>
    </citation>
    <scope>NUCLEOTIDE SEQUENCE</scope>
    <source>
        <strain evidence="1">BE46</strain>
    </source>
</reference>
<keyword evidence="2" id="KW-1185">Reference proteome</keyword>
<accession>A0ACC6JKA2</accession>
<organism evidence="1 2">
    <name type="scientific">Pseudomonas synxantha</name>
    <dbReference type="NCBI Taxonomy" id="47883"/>
    <lineage>
        <taxon>Bacteria</taxon>
        <taxon>Pseudomonadati</taxon>
        <taxon>Pseudomonadota</taxon>
        <taxon>Gammaproteobacteria</taxon>
        <taxon>Pseudomonadales</taxon>
        <taxon>Pseudomonadaceae</taxon>
        <taxon>Pseudomonas</taxon>
    </lineage>
</organism>
<name>A0ACC6JKA2_9PSED</name>
<comment type="caution">
    <text evidence="1">The sequence shown here is derived from an EMBL/GenBank/DDBJ whole genome shotgun (WGS) entry which is preliminary data.</text>
</comment>